<dbReference type="GO" id="GO:0009307">
    <property type="term" value="P:DNA restriction-modification system"/>
    <property type="evidence" value="ECO:0007669"/>
    <property type="project" value="UniProtKB-KW"/>
</dbReference>
<protein>
    <submittedName>
        <fullName evidence="3">Restriction modification system DNA specificity domain protein</fullName>
    </submittedName>
</protein>
<dbReference type="SUPFAM" id="SSF116734">
    <property type="entry name" value="DNA methylase specificity domain"/>
    <property type="match status" value="2"/>
</dbReference>
<dbReference type="RefSeq" id="WP_014587393.1">
    <property type="nucleotide sequence ID" value="NC_017527.1"/>
</dbReference>
<dbReference type="STRING" id="1110509.Mhar_1858"/>
<evidence type="ECO:0000256" key="1">
    <source>
        <dbReference type="ARBA" id="ARBA00022747"/>
    </source>
</evidence>
<dbReference type="Gene3D" id="3.90.220.20">
    <property type="entry name" value="DNA methylase specificity domains"/>
    <property type="match status" value="2"/>
</dbReference>
<name>G7WPL4_METH6</name>
<dbReference type="InterPro" id="IPR044946">
    <property type="entry name" value="Restrct_endonuc_typeI_TRD_sf"/>
</dbReference>
<dbReference type="GO" id="GO:0003677">
    <property type="term" value="F:DNA binding"/>
    <property type="evidence" value="ECO:0007669"/>
    <property type="project" value="UniProtKB-KW"/>
</dbReference>
<organism evidence="3 4">
    <name type="scientific">Methanothrix harundinacea (strain 6Ac)</name>
    <name type="common">Methanosaeta harundinacea</name>
    <dbReference type="NCBI Taxonomy" id="1110509"/>
    <lineage>
        <taxon>Archaea</taxon>
        <taxon>Methanobacteriati</taxon>
        <taxon>Methanobacteriota</taxon>
        <taxon>Stenosarchaea group</taxon>
        <taxon>Methanomicrobia</taxon>
        <taxon>Methanotrichales</taxon>
        <taxon>Methanotrichaceae</taxon>
        <taxon>Methanothrix</taxon>
    </lineage>
</organism>
<dbReference type="OrthoDB" id="84651at2157"/>
<dbReference type="PATRIC" id="fig|1110509.7.peg.2059"/>
<evidence type="ECO:0000256" key="2">
    <source>
        <dbReference type="ARBA" id="ARBA00023125"/>
    </source>
</evidence>
<evidence type="ECO:0000313" key="3">
    <source>
        <dbReference type="EMBL" id="AET65215.1"/>
    </source>
</evidence>
<dbReference type="KEGG" id="mhi:Mhar_1858"/>
<dbReference type="Gene3D" id="1.10.287.1120">
    <property type="entry name" value="Bipartite methylase S protein"/>
    <property type="match status" value="1"/>
</dbReference>
<dbReference type="HOGENOM" id="CLU_021095_1_2_2"/>
<dbReference type="InterPro" id="IPR051212">
    <property type="entry name" value="Type-I_RE_S_subunit"/>
</dbReference>
<dbReference type="GeneID" id="25395436"/>
<dbReference type="PANTHER" id="PTHR43140:SF1">
    <property type="entry name" value="TYPE I RESTRICTION ENZYME ECOKI SPECIFICITY SUBUNIT"/>
    <property type="match status" value="1"/>
</dbReference>
<dbReference type="Proteomes" id="UP000005877">
    <property type="component" value="Chromosome"/>
</dbReference>
<dbReference type="EMBL" id="CP003117">
    <property type="protein sequence ID" value="AET65215.1"/>
    <property type="molecule type" value="Genomic_DNA"/>
</dbReference>
<accession>G7WPL4</accession>
<keyword evidence="2" id="KW-0238">DNA-binding</keyword>
<keyword evidence="1" id="KW-0680">Restriction system</keyword>
<evidence type="ECO:0000313" key="4">
    <source>
        <dbReference type="Proteomes" id="UP000005877"/>
    </source>
</evidence>
<keyword evidence="4" id="KW-1185">Reference proteome</keyword>
<sequence length="474" mass="53176">MISDLKPYPAMKDSGAPWLGEVPEHWEVSRLKVHVANIVDQTSKCRTDEIYIALENVESWTGRIRDAEPNVSFDSQVKRFLANDVLFGKLRPYLAKVTRPNRNGVCVGEFLVLRPRDGCLSSDYFEHFLRSKPIIDVIDASTFGAKMPRADWQFIGGMLQILPPLPEQAAIVRFLDHIDGRIRRYIHAKQKLIKLLEEQKQVIIHLAVTRGLDPNVRLKPSGVEWLGDIPVHWNVVPLRKLVEVKDGTHDTPSYVEPSDTSFPLVMSKDFGPSSICFDNVNHISAKDHFEIVERSNTKRGDVLMSMIGGNIGKALIVDTNREFSIKNVALFKTCNSSHLARFILYYLRSGLLDIQIAMLSKGGAQGFLALGQIRNLSFLKIPANEMELIVETLDQKLAVHDALIAAASNSLKMVVEYRTRLISDVVTGKLDVRCVTLPAAEDVQIQDEWNGTFDAESDLILDQELPELAQEAGD</sequence>
<reference evidence="3 4" key="1">
    <citation type="journal article" date="2012" name="PLoS ONE">
        <title>The genome characteristics and predicted function of methyl-group oxidation pathway in the obligate aceticlastic methanogens, Methanosaeta spp.</title>
        <authorList>
            <person name="Zhu J."/>
            <person name="Zheng H."/>
            <person name="Ai G."/>
            <person name="Zhang G."/>
            <person name="Liu D."/>
            <person name="Liu X."/>
            <person name="Dong X."/>
        </authorList>
    </citation>
    <scope>NUCLEOTIDE SEQUENCE [LARGE SCALE GENOMIC DNA]</scope>
    <source>
        <strain evidence="3 4">6Ac</strain>
    </source>
</reference>
<proteinExistence type="predicted"/>
<dbReference type="PANTHER" id="PTHR43140">
    <property type="entry name" value="TYPE-1 RESTRICTION ENZYME ECOKI SPECIFICITY PROTEIN"/>
    <property type="match status" value="1"/>
</dbReference>
<dbReference type="REBASE" id="41504">
    <property type="entry name" value="S.Mha6AcORF1859P"/>
</dbReference>
<gene>
    <name evidence="3" type="ordered locus">Mhar_1858</name>
</gene>
<dbReference type="AlphaFoldDB" id="G7WPL4"/>